<dbReference type="EMBL" id="JBBPBM010000108">
    <property type="protein sequence ID" value="KAK8507551.1"/>
    <property type="molecule type" value="Genomic_DNA"/>
</dbReference>
<sequence length="106" mass="11851">MAAALMKKMRRARGLGDKAKAKECEMLKRKKQSMLAKQAADQKLVDVFMLFIEAIGRRDAENAQKLAEKAMMCAILNMMHKGSLKTNGIELEALKLGINKHFQVSS</sequence>
<name>A0ABR2BKH9_9ROSI</name>
<organism evidence="1 2">
    <name type="scientific">Hibiscus sabdariffa</name>
    <name type="common">roselle</name>
    <dbReference type="NCBI Taxonomy" id="183260"/>
    <lineage>
        <taxon>Eukaryota</taxon>
        <taxon>Viridiplantae</taxon>
        <taxon>Streptophyta</taxon>
        <taxon>Embryophyta</taxon>
        <taxon>Tracheophyta</taxon>
        <taxon>Spermatophyta</taxon>
        <taxon>Magnoliopsida</taxon>
        <taxon>eudicotyledons</taxon>
        <taxon>Gunneridae</taxon>
        <taxon>Pentapetalae</taxon>
        <taxon>rosids</taxon>
        <taxon>malvids</taxon>
        <taxon>Malvales</taxon>
        <taxon>Malvaceae</taxon>
        <taxon>Malvoideae</taxon>
        <taxon>Hibiscus</taxon>
    </lineage>
</organism>
<evidence type="ECO:0000313" key="2">
    <source>
        <dbReference type="Proteomes" id="UP001472677"/>
    </source>
</evidence>
<dbReference type="Proteomes" id="UP001472677">
    <property type="component" value="Unassembled WGS sequence"/>
</dbReference>
<reference evidence="1 2" key="1">
    <citation type="journal article" date="2024" name="G3 (Bethesda)">
        <title>Genome assembly of Hibiscus sabdariffa L. provides insights into metabolisms of medicinal natural products.</title>
        <authorList>
            <person name="Kim T."/>
        </authorList>
    </citation>
    <scope>NUCLEOTIDE SEQUENCE [LARGE SCALE GENOMIC DNA]</scope>
    <source>
        <strain evidence="1">TK-2024</strain>
        <tissue evidence="1">Old leaves</tissue>
    </source>
</reference>
<evidence type="ECO:0000313" key="1">
    <source>
        <dbReference type="EMBL" id="KAK8507551.1"/>
    </source>
</evidence>
<accession>A0ABR2BKH9</accession>
<proteinExistence type="predicted"/>
<gene>
    <name evidence="1" type="ORF">V6N12_072806</name>
</gene>
<keyword evidence="2" id="KW-1185">Reference proteome</keyword>
<comment type="caution">
    <text evidence="1">The sequence shown here is derived from an EMBL/GenBank/DDBJ whole genome shotgun (WGS) entry which is preliminary data.</text>
</comment>
<protein>
    <submittedName>
        <fullName evidence="1">Uncharacterized protein</fullName>
    </submittedName>
</protein>